<protein>
    <recommendedName>
        <fullName evidence="1">AB hydrolase-1 domain-containing protein</fullName>
    </recommendedName>
</protein>
<accession>A0A382P049</accession>
<dbReference type="InterPro" id="IPR029058">
    <property type="entry name" value="AB_hydrolase_fold"/>
</dbReference>
<dbReference type="PANTHER" id="PTHR43798">
    <property type="entry name" value="MONOACYLGLYCEROL LIPASE"/>
    <property type="match status" value="1"/>
</dbReference>
<dbReference type="AlphaFoldDB" id="A0A382P049"/>
<dbReference type="EMBL" id="UINC01103148">
    <property type="protein sequence ID" value="SVC65312.1"/>
    <property type="molecule type" value="Genomic_DNA"/>
</dbReference>
<name>A0A382P049_9ZZZZ</name>
<sequence length="250" mass="28189">MQGLYIGDEGKGFPLVLVHGFLGSSEMWTPQIKFLSKYFRVITPVLPGFGESNKIKSHNNINAMAETVLKCLEEMDVEKFNLLGHSMGGMIVQEMAKIAGEKIAKLICYGTGSIGDIPGRFESMDESKEKLKNIGLEKTAHRIAKTWFVESDKAKYFYLCSNAWKATSLETADNALTAMKNWRGIENLKNINNQTLIIWGDQDKAYNFNQVDTLNKNIPNSDLIIFKGCSHNVHLEEPEKFNDTIKNFLI</sequence>
<feature type="domain" description="AB hydrolase-1" evidence="1">
    <location>
        <begin position="14"/>
        <end position="238"/>
    </location>
</feature>
<dbReference type="Pfam" id="PF00561">
    <property type="entry name" value="Abhydrolase_1"/>
    <property type="match status" value="1"/>
</dbReference>
<dbReference type="InterPro" id="IPR050266">
    <property type="entry name" value="AB_hydrolase_sf"/>
</dbReference>
<evidence type="ECO:0000313" key="2">
    <source>
        <dbReference type="EMBL" id="SVC65312.1"/>
    </source>
</evidence>
<organism evidence="2">
    <name type="scientific">marine metagenome</name>
    <dbReference type="NCBI Taxonomy" id="408172"/>
    <lineage>
        <taxon>unclassified sequences</taxon>
        <taxon>metagenomes</taxon>
        <taxon>ecological metagenomes</taxon>
    </lineage>
</organism>
<dbReference type="Gene3D" id="3.40.50.1820">
    <property type="entry name" value="alpha/beta hydrolase"/>
    <property type="match status" value="1"/>
</dbReference>
<dbReference type="SUPFAM" id="SSF53474">
    <property type="entry name" value="alpha/beta-Hydrolases"/>
    <property type="match status" value="1"/>
</dbReference>
<proteinExistence type="predicted"/>
<gene>
    <name evidence="2" type="ORF">METZ01_LOCUS318166</name>
</gene>
<dbReference type="InterPro" id="IPR000073">
    <property type="entry name" value="AB_hydrolase_1"/>
</dbReference>
<dbReference type="PRINTS" id="PR00111">
    <property type="entry name" value="ABHYDROLASE"/>
</dbReference>
<reference evidence="2" key="1">
    <citation type="submission" date="2018-05" db="EMBL/GenBank/DDBJ databases">
        <authorList>
            <person name="Lanie J.A."/>
            <person name="Ng W.-L."/>
            <person name="Kazmierczak K.M."/>
            <person name="Andrzejewski T.M."/>
            <person name="Davidsen T.M."/>
            <person name="Wayne K.J."/>
            <person name="Tettelin H."/>
            <person name="Glass J.I."/>
            <person name="Rusch D."/>
            <person name="Podicherti R."/>
            <person name="Tsui H.-C.T."/>
            <person name="Winkler M.E."/>
        </authorList>
    </citation>
    <scope>NUCLEOTIDE SEQUENCE</scope>
</reference>
<evidence type="ECO:0000259" key="1">
    <source>
        <dbReference type="Pfam" id="PF00561"/>
    </source>
</evidence>